<name>A0A1Y2BM75_9TREE</name>
<reference evidence="1 2" key="1">
    <citation type="submission" date="2016-07" db="EMBL/GenBank/DDBJ databases">
        <title>Pervasive Adenine N6-methylation of Active Genes in Fungi.</title>
        <authorList>
            <consortium name="DOE Joint Genome Institute"/>
            <person name="Mondo S.J."/>
            <person name="Dannebaum R.O."/>
            <person name="Kuo R.C."/>
            <person name="Labutti K."/>
            <person name="Haridas S."/>
            <person name="Kuo A."/>
            <person name="Salamov A."/>
            <person name="Ahrendt S.R."/>
            <person name="Lipzen A."/>
            <person name="Sullivan W."/>
            <person name="Andreopoulos W.B."/>
            <person name="Clum A."/>
            <person name="Lindquist E."/>
            <person name="Daum C."/>
            <person name="Ramamoorthy G.K."/>
            <person name="Gryganskyi A."/>
            <person name="Culley D."/>
            <person name="Magnuson J.K."/>
            <person name="James T.Y."/>
            <person name="O'Malley M.A."/>
            <person name="Stajich J.E."/>
            <person name="Spatafora J.W."/>
            <person name="Visel A."/>
            <person name="Grigoriev I.V."/>
        </authorList>
    </citation>
    <scope>NUCLEOTIDE SEQUENCE [LARGE SCALE GENOMIC DNA]</scope>
    <source>
        <strain evidence="1 2">68-887.2</strain>
    </source>
</reference>
<gene>
    <name evidence="1" type="ORF">BCR39DRAFT_32588</name>
</gene>
<accession>A0A1Y2BM75</accession>
<dbReference type="OrthoDB" id="2559017at2759"/>
<evidence type="ECO:0000313" key="1">
    <source>
        <dbReference type="EMBL" id="ORY35780.1"/>
    </source>
</evidence>
<dbReference type="AlphaFoldDB" id="A0A1Y2BM75"/>
<keyword evidence="2" id="KW-1185">Reference proteome</keyword>
<comment type="caution">
    <text evidence="1">The sequence shown here is derived from an EMBL/GenBank/DDBJ whole genome shotgun (WGS) entry which is preliminary data.</text>
</comment>
<dbReference type="Proteomes" id="UP000193986">
    <property type="component" value="Unassembled WGS sequence"/>
</dbReference>
<sequence>MVQQPHTMPHTFTLVPLRAYFVKTPLSDSAIKLIDLPADEFLDTEEAINVITASIWVLCVKYDKLAEKERPKNKDSLRRWIVKNTLRVLDSLCVKIEPPFTAWSIDMMTRDVHAVMEELLLKTI</sequence>
<organism evidence="1 2">
    <name type="scientific">Naematelia encephala</name>
    <dbReference type="NCBI Taxonomy" id="71784"/>
    <lineage>
        <taxon>Eukaryota</taxon>
        <taxon>Fungi</taxon>
        <taxon>Dikarya</taxon>
        <taxon>Basidiomycota</taxon>
        <taxon>Agaricomycotina</taxon>
        <taxon>Tremellomycetes</taxon>
        <taxon>Tremellales</taxon>
        <taxon>Naemateliaceae</taxon>
        <taxon>Naematelia</taxon>
    </lineage>
</organism>
<dbReference type="EMBL" id="MCFC01000001">
    <property type="protein sequence ID" value="ORY35780.1"/>
    <property type="molecule type" value="Genomic_DNA"/>
</dbReference>
<proteinExistence type="predicted"/>
<dbReference type="InParanoid" id="A0A1Y2BM75"/>
<evidence type="ECO:0000313" key="2">
    <source>
        <dbReference type="Proteomes" id="UP000193986"/>
    </source>
</evidence>
<protein>
    <submittedName>
        <fullName evidence="1">Uncharacterized protein</fullName>
    </submittedName>
</protein>